<protein>
    <submittedName>
        <fullName evidence="1">Uncharacterized protein</fullName>
    </submittedName>
</protein>
<evidence type="ECO:0000313" key="1">
    <source>
        <dbReference type="EMBL" id="GAF72641.1"/>
    </source>
</evidence>
<feature type="non-terminal residue" evidence="1">
    <location>
        <position position="1"/>
    </location>
</feature>
<reference evidence="1" key="1">
    <citation type="journal article" date="2014" name="Front. Microbiol.">
        <title>High frequency of phylogenetically diverse reductive dehalogenase-homologous genes in deep subseafloor sedimentary metagenomes.</title>
        <authorList>
            <person name="Kawai M."/>
            <person name="Futagami T."/>
            <person name="Toyoda A."/>
            <person name="Takaki Y."/>
            <person name="Nishi S."/>
            <person name="Hori S."/>
            <person name="Arai W."/>
            <person name="Tsubouchi T."/>
            <person name="Morono Y."/>
            <person name="Uchiyama I."/>
            <person name="Ito T."/>
            <person name="Fujiyama A."/>
            <person name="Inagaki F."/>
            <person name="Takami H."/>
        </authorList>
    </citation>
    <scope>NUCLEOTIDE SEQUENCE</scope>
    <source>
        <strain evidence="1">Expedition CK06-06</strain>
    </source>
</reference>
<feature type="non-terminal residue" evidence="1">
    <location>
        <position position="410"/>
    </location>
</feature>
<gene>
    <name evidence="1" type="ORF">S01H1_13033</name>
</gene>
<sequence length="410" mass="46330">YQTMQIVAEIEKFDKFFSDMREAWVGGIADFGDPQAAINMQHHPQYDVYHEALDRAVAEHLGDPFIAYRLMSRDQIGEWQSGADMPAIAVTTELSIAKAFRKLASNRGRDDLQVVQLSVPSSAVIMLGHSGEHELVVDANYISANEIQFLNEGVKRYSYWDMVDHYGLEEEAATMNDLALPWLNDNRPGKISSMARKPGYRLLSQLRLFMKLAGHRNYANKVVTPKQFEAALNKPIQLWRGGGGEYDPDYATTRSWSSFTADERRVKTFSQYDGTYGTNMPGQRLSTRDADDSWEVALTLPLKDILLYLSNGYDEEVIVSNKVAARAQIVESLSESILMELQEIGDPSQMTSKELKDQLEDAGWAKVDDGDTAYSNVYGKEGSPWVVKILKVMRRGSASTRFQCAMQWYR</sequence>
<dbReference type="EMBL" id="BARS01006717">
    <property type="protein sequence ID" value="GAF72641.1"/>
    <property type="molecule type" value="Genomic_DNA"/>
</dbReference>
<comment type="caution">
    <text evidence="1">The sequence shown here is derived from an EMBL/GenBank/DDBJ whole genome shotgun (WGS) entry which is preliminary data.</text>
</comment>
<accession>X0SBU7</accession>
<proteinExistence type="predicted"/>
<name>X0SBU7_9ZZZZ</name>
<dbReference type="AlphaFoldDB" id="X0SBU7"/>
<organism evidence="1">
    <name type="scientific">marine sediment metagenome</name>
    <dbReference type="NCBI Taxonomy" id="412755"/>
    <lineage>
        <taxon>unclassified sequences</taxon>
        <taxon>metagenomes</taxon>
        <taxon>ecological metagenomes</taxon>
    </lineage>
</organism>